<comment type="caution">
    <text evidence="2">The sequence shown here is derived from an EMBL/GenBank/DDBJ whole genome shotgun (WGS) entry which is preliminary data.</text>
</comment>
<sequence length="98" mass="10990">MASEAVVVGSDLEQQDSSEPAVGGDEGTPAVDGSATSESAIQSVTGFSTRYLNEKWIGRYDDTHEYVEYHGNQWRPLSEDDREFIQQLWYEQEAAEIQ</sequence>
<feature type="region of interest" description="Disordered" evidence="1">
    <location>
        <begin position="1"/>
        <end position="39"/>
    </location>
</feature>
<dbReference type="EMBL" id="JAHQIW010000743">
    <property type="protein sequence ID" value="KAJ1349784.1"/>
    <property type="molecule type" value="Genomic_DNA"/>
</dbReference>
<evidence type="ECO:0000256" key="1">
    <source>
        <dbReference type="SAM" id="MobiDB-lite"/>
    </source>
</evidence>
<feature type="non-terminal residue" evidence="2">
    <location>
        <position position="98"/>
    </location>
</feature>
<evidence type="ECO:0000313" key="2">
    <source>
        <dbReference type="EMBL" id="KAJ1349784.1"/>
    </source>
</evidence>
<gene>
    <name evidence="2" type="ORF">KIN20_005435</name>
</gene>
<accession>A0AAD5MSR5</accession>
<keyword evidence="3" id="KW-1185">Reference proteome</keyword>
<dbReference type="Proteomes" id="UP001196413">
    <property type="component" value="Unassembled WGS sequence"/>
</dbReference>
<reference evidence="2" key="1">
    <citation type="submission" date="2021-06" db="EMBL/GenBank/DDBJ databases">
        <title>Parelaphostrongylus tenuis whole genome reference sequence.</title>
        <authorList>
            <person name="Garwood T.J."/>
            <person name="Larsen P.A."/>
            <person name="Fountain-Jones N.M."/>
            <person name="Garbe J.R."/>
            <person name="Macchietto M.G."/>
            <person name="Kania S.A."/>
            <person name="Gerhold R.W."/>
            <person name="Richards J.E."/>
            <person name="Wolf T.M."/>
        </authorList>
    </citation>
    <scope>NUCLEOTIDE SEQUENCE</scope>
    <source>
        <strain evidence="2">MNPRO001-30</strain>
        <tissue evidence="2">Meninges</tissue>
    </source>
</reference>
<proteinExistence type="predicted"/>
<evidence type="ECO:0000313" key="3">
    <source>
        <dbReference type="Proteomes" id="UP001196413"/>
    </source>
</evidence>
<organism evidence="2 3">
    <name type="scientific">Parelaphostrongylus tenuis</name>
    <name type="common">Meningeal worm</name>
    <dbReference type="NCBI Taxonomy" id="148309"/>
    <lineage>
        <taxon>Eukaryota</taxon>
        <taxon>Metazoa</taxon>
        <taxon>Ecdysozoa</taxon>
        <taxon>Nematoda</taxon>
        <taxon>Chromadorea</taxon>
        <taxon>Rhabditida</taxon>
        <taxon>Rhabditina</taxon>
        <taxon>Rhabditomorpha</taxon>
        <taxon>Strongyloidea</taxon>
        <taxon>Metastrongylidae</taxon>
        <taxon>Parelaphostrongylus</taxon>
    </lineage>
</organism>
<name>A0AAD5MSR5_PARTN</name>
<dbReference type="AlphaFoldDB" id="A0AAD5MSR5"/>
<protein>
    <submittedName>
        <fullName evidence="2">Uncharacterized protein</fullName>
    </submittedName>
</protein>